<accession>H2ZR26</accession>
<evidence type="ECO:0000256" key="9">
    <source>
        <dbReference type="ARBA" id="ARBA00022833"/>
    </source>
</evidence>
<dbReference type="GO" id="GO:0003886">
    <property type="term" value="F:DNA (cytosine-5-)-methyltransferase activity"/>
    <property type="evidence" value="ECO:0007669"/>
    <property type="project" value="UniProtKB-EC"/>
</dbReference>
<dbReference type="InterPro" id="IPR025766">
    <property type="entry name" value="ADD"/>
</dbReference>
<keyword evidence="15" id="KW-1185">Reference proteome</keyword>
<evidence type="ECO:0000256" key="5">
    <source>
        <dbReference type="ARBA" id="ARBA00022679"/>
    </source>
</evidence>
<keyword evidence="7" id="KW-0479">Metal-binding</keyword>
<dbReference type="InterPro" id="IPR018117">
    <property type="entry name" value="C5_DNA_meth_AS"/>
</dbReference>
<evidence type="ECO:0000259" key="12">
    <source>
        <dbReference type="PROSITE" id="PS50812"/>
    </source>
</evidence>
<reference evidence="14" key="3">
    <citation type="submission" date="2025-09" db="UniProtKB">
        <authorList>
            <consortium name="Ensembl"/>
        </authorList>
    </citation>
    <scope>IDENTIFICATION</scope>
</reference>
<keyword evidence="10" id="KW-0539">Nucleus</keyword>
<dbReference type="SMART" id="SM00293">
    <property type="entry name" value="PWWP"/>
    <property type="match status" value="1"/>
</dbReference>
<protein>
    <recommendedName>
        <fullName evidence="2">DNA (cytosine-5-)-methyltransferase</fullName>
        <ecNumber evidence="2">2.1.1.37</ecNumber>
    </recommendedName>
</protein>
<evidence type="ECO:0000259" key="13">
    <source>
        <dbReference type="PROSITE" id="PS51533"/>
    </source>
</evidence>
<dbReference type="InterPro" id="IPR029063">
    <property type="entry name" value="SAM-dependent_MTases_sf"/>
</dbReference>
<dbReference type="InterPro" id="IPR040552">
    <property type="entry name" value="DNMT3_ADD_GATA1-like"/>
</dbReference>
<dbReference type="InParanoid" id="H2ZR26"/>
<dbReference type="InterPro" id="IPR050390">
    <property type="entry name" value="C5-Methyltransferase"/>
</dbReference>
<feature type="domain" description="PHD-type" evidence="13">
    <location>
        <begin position="189"/>
        <end position="320"/>
    </location>
</feature>
<dbReference type="Pfam" id="PF00855">
    <property type="entry name" value="PWWP"/>
    <property type="match status" value="1"/>
</dbReference>
<dbReference type="Gene3D" id="2.30.30.140">
    <property type="match status" value="1"/>
</dbReference>
<comment type="subcellular location">
    <subcellularLocation>
        <location evidence="1">Nucleus</location>
    </subcellularLocation>
</comment>
<feature type="domain" description="PWWP" evidence="12">
    <location>
        <begin position="1"/>
        <end position="59"/>
    </location>
</feature>
<dbReference type="STRING" id="51511.ENSCSAVP00000020042"/>
<dbReference type="PROSITE" id="PS50812">
    <property type="entry name" value="PWWP"/>
    <property type="match status" value="1"/>
</dbReference>
<organism evidence="14 15">
    <name type="scientific">Ciona savignyi</name>
    <name type="common">Pacific transparent sea squirt</name>
    <dbReference type="NCBI Taxonomy" id="51511"/>
    <lineage>
        <taxon>Eukaryota</taxon>
        <taxon>Metazoa</taxon>
        <taxon>Chordata</taxon>
        <taxon>Tunicata</taxon>
        <taxon>Ascidiacea</taxon>
        <taxon>Phlebobranchia</taxon>
        <taxon>Cionidae</taxon>
        <taxon>Ciona</taxon>
    </lineage>
</organism>
<evidence type="ECO:0000256" key="7">
    <source>
        <dbReference type="ARBA" id="ARBA00022723"/>
    </source>
</evidence>
<dbReference type="Proteomes" id="UP000007875">
    <property type="component" value="Unassembled WGS sequence"/>
</dbReference>
<dbReference type="Ensembl" id="ENSCSAVT00000020256.1">
    <property type="protein sequence ID" value="ENSCSAVP00000020042.1"/>
    <property type="gene ID" value="ENSCSAVG00000011765.1"/>
</dbReference>
<keyword evidence="3" id="KW-0678">Repressor</keyword>
<evidence type="ECO:0000256" key="3">
    <source>
        <dbReference type="ARBA" id="ARBA00022491"/>
    </source>
</evidence>
<sequence>QLVWGKCRGFGWWPGRIANRTELSGPIDPPDDPTRWIKWFGDAKFTETKVDDMAYLHDFTKFFKEKSYERNKSYGIAIDLAIKEAAQRSGKFTYLFVSSCPALVPLALCRSTGITWAKEKFYPEGYLSILPKGWTGMNILIFEIFVCNLIDSNKNEMMISQERKGKTQAKRAEINCQDFTKQRNESFTKVMENLLDLEKVCLGCGNLEISCPHPLFVGGLCQMCEVDYRESCYLLDDSGYSCYCCVCGGGKRIFLCDDQNCCRCFCSICLDLMVGEGRSKWVLQQSPWKCHLCVDGKEGLLERRYNWQELLVKFVADGDDEDEYEILSLPKSLPHRQRKPMKVLSLFDGISTGFVSLQQLGINVEVYFASEIDHEAICVSEIRHPMHIKHVGDACEITDKMLGDWGPFDLVIGGSPCNDLSIVNPARKGIWSDKGSGHLFFEYVRILNTCKLLAASNQRSLFWLFENVVCMDQNSRKTISHYLQRNPVVLDAKFVSPAHRPRCFWGNLPGMRRPLVPTSAHKLTLGECLEPGRCATTEKLRTITTKLGSIRGGCEGGNNSLGSNSLVLQQRNQHDCLWITEIERVFGFPDHYTDVCNLPRSGRLRVLGKSWSVPVIKHLFTPLKDYFSSV</sequence>
<dbReference type="PROSITE" id="PS51533">
    <property type="entry name" value="ADD"/>
    <property type="match status" value="1"/>
</dbReference>
<dbReference type="GO" id="GO:0008270">
    <property type="term" value="F:zinc ion binding"/>
    <property type="evidence" value="ECO:0007669"/>
    <property type="project" value="UniProtKB-KW"/>
</dbReference>
<evidence type="ECO:0000256" key="8">
    <source>
        <dbReference type="ARBA" id="ARBA00022771"/>
    </source>
</evidence>
<evidence type="ECO:0000256" key="10">
    <source>
        <dbReference type="ARBA" id="ARBA00023242"/>
    </source>
</evidence>
<evidence type="ECO:0000313" key="14">
    <source>
        <dbReference type="Ensembl" id="ENSCSAVP00000020042.1"/>
    </source>
</evidence>
<evidence type="ECO:0000256" key="1">
    <source>
        <dbReference type="ARBA" id="ARBA00004123"/>
    </source>
</evidence>
<dbReference type="Pfam" id="PF17980">
    <property type="entry name" value="ADD_DNMT3"/>
    <property type="match status" value="1"/>
</dbReference>
<dbReference type="Pfam" id="PF21255">
    <property type="entry name" value="DNMT3_ADD_GATA1-like"/>
    <property type="match status" value="1"/>
</dbReference>
<keyword evidence="8" id="KW-0863">Zinc-finger</keyword>
<feature type="active site" evidence="11">
    <location>
        <position position="417"/>
    </location>
</feature>
<dbReference type="GeneTree" id="ENSGT00940000172870"/>
<reference evidence="15" key="1">
    <citation type="submission" date="2003-08" db="EMBL/GenBank/DDBJ databases">
        <authorList>
            <person name="Birren B."/>
            <person name="Nusbaum C."/>
            <person name="Abebe A."/>
            <person name="Abouelleil A."/>
            <person name="Adekoya E."/>
            <person name="Ait-zahra M."/>
            <person name="Allen N."/>
            <person name="Allen T."/>
            <person name="An P."/>
            <person name="Anderson M."/>
            <person name="Anderson S."/>
            <person name="Arachchi H."/>
            <person name="Armbruster J."/>
            <person name="Bachantsang P."/>
            <person name="Baldwin J."/>
            <person name="Barry A."/>
            <person name="Bayul T."/>
            <person name="Blitshsteyn B."/>
            <person name="Bloom T."/>
            <person name="Blye J."/>
            <person name="Boguslavskiy L."/>
            <person name="Borowsky M."/>
            <person name="Boukhgalter B."/>
            <person name="Brunache A."/>
            <person name="Butler J."/>
            <person name="Calixte N."/>
            <person name="Calvo S."/>
            <person name="Camarata J."/>
            <person name="Campo K."/>
            <person name="Chang J."/>
            <person name="Cheshatsang Y."/>
            <person name="Citroen M."/>
            <person name="Collymore A."/>
            <person name="Considine T."/>
            <person name="Cook A."/>
            <person name="Cooke P."/>
            <person name="Corum B."/>
            <person name="Cuomo C."/>
            <person name="David R."/>
            <person name="Dawoe T."/>
            <person name="Degray S."/>
            <person name="Dodge S."/>
            <person name="Dooley K."/>
            <person name="Dorje P."/>
            <person name="Dorjee K."/>
            <person name="Dorris L."/>
            <person name="Duffey N."/>
            <person name="Dupes A."/>
            <person name="Elkins T."/>
            <person name="Engels R."/>
            <person name="Erickson J."/>
            <person name="Farina A."/>
            <person name="Faro S."/>
            <person name="Ferreira P."/>
            <person name="Fischer H."/>
            <person name="Fitzgerald M."/>
            <person name="Foley K."/>
            <person name="Gage D."/>
            <person name="Galagan J."/>
            <person name="Gearin G."/>
            <person name="Gnerre S."/>
            <person name="Gnirke A."/>
            <person name="Goyette A."/>
            <person name="Graham J."/>
            <person name="Grandbois E."/>
            <person name="Gyaltsen K."/>
            <person name="Hafez N."/>
            <person name="Hagopian D."/>
            <person name="Hagos B."/>
            <person name="Hall J."/>
            <person name="Hatcher B."/>
            <person name="Heller A."/>
            <person name="Higgins H."/>
            <person name="Honan T."/>
            <person name="Horn A."/>
            <person name="Houde N."/>
            <person name="Hughes L."/>
            <person name="Hulme W."/>
            <person name="Husby E."/>
            <person name="Iliev I."/>
            <person name="Jaffe D."/>
            <person name="Jones C."/>
            <person name="Kamal M."/>
            <person name="Kamat A."/>
            <person name="Kamvysselis M."/>
            <person name="Karlsson E."/>
            <person name="Kells C."/>
            <person name="Kieu A."/>
            <person name="Kisner P."/>
            <person name="Kodira C."/>
            <person name="Kulbokas E."/>
            <person name="Labutti K."/>
            <person name="Lama D."/>
            <person name="Landers T."/>
            <person name="Leger J."/>
            <person name="Levine S."/>
            <person name="Lewis D."/>
            <person name="Lewis T."/>
            <person name="Lindblad-toh K."/>
            <person name="Liu X."/>
            <person name="Lokyitsang T."/>
            <person name="Lokyitsang Y."/>
            <person name="Lucien O."/>
            <person name="Lui A."/>
            <person name="Ma L.J."/>
            <person name="Mabbitt R."/>
            <person name="Macdonald J."/>
            <person name="Maclean C."/>
            <person name="Major J."/>
            <person name="Manning J."/>
            <person name="Marabella R."/>
            <person name="Maru K."/>
            <person name="Matthews C."/>
            <person name="Mauceli E."/>
            <person name="Mccarthy M."/>
            <person name="Mcdonough S."/>
            <person name="Mcghee T."/>
            <person name="Meldrim J."/>
            <person name="Meneus L."/>
            <person name="Mesirov J."/>
            <person name="Mihalev A."/>
            <person name="Mihova T."/>
            <person name="Mikkelsen T."/>
            <person name="Mlenga V."/>
            <person name="Moru K."/>
            <person name="Mozes J."/>
            <person name="Mulrain L."/>
            <person name="Munson G."/>
            <person name="Naylor J."/>
            <person name="Newes C."/>
            <person name="Nguyen C."/>
            <person name="Nguyen N."/>
            <person name="Nguyen T."/>
            <person name="Nicol R."/>
            <person name="Nielsen C."/>
            <person name="Nizzari M."/>
            <person name="Norbu C."/>
            <person name="Norbu N."/>
            <person name="O'donnell P."/>
            <person name="Okoawo O."/>
            <person name="O'leary S."/>
            <person name="Omotosho B."/>
            <person name="O'neill K."/>
            <person name="Osman S."/>
            <person name="Parker S."/>
            <person name="Perrin D."/>
            <person name="Phunkhang P."/>
            <person name="Piqani B."/>
            <person name="Purcell S."/>
            <person name="Rachupka T."/>
            <person name="Ramasamy U."/>
            <person name="Rameau R."/>
            <person name="Ray V."/>
            <person name="Raymond C."/>
            <person name="Retta R."/>
            <person name="Richardson S."/>
            <person name="Rise C."/>
            <person name="Rodriguez J."/>
            <person name="Rogers J."/>
            <person name="Rogov P."/>
            <person name="Rutman M."/>
            <person name="Schupbach R."/>
            <person name="Seaman C."/>
            <person name="Settipalli S."/>
            <person name="Sharpe T."/>
            <person name="Sheridan J."/>
            <person name="Sherpa N."/>
            <person name="Shi J."/>
            <person name="Smirnov S."/>
            <person name="Smith C."/>
            <person name="Sougnez C."/>
            <person name="Spencer B."/>
            <person name="Stalker J."/>
            <person name="Stange-thomann N."/>
            <person name="Stavropoulos S."/>
            <person name="Stetson K."/>
            <person name="Stone C."/>
            <person name="Stone S."/>
            <person name="Stubbs M."/>
            <person name="Talamas J."/>
            <person name="Tchuinga P."/>
            <person name="Tenzing P."/>
            <person name="Tesfaye S."/>
            <person name="Theodore J."/>
            <person name="Thoulutsang Y."/>
            <person name="Topham K."/>
            <person name="Towey S."/>
            <person name="Tsamla T."/>
            <person name="Tsomo N."/>
            <person name="Vallee D."/>
            <person name="Vassiliev H."/>
            <person name="Venkataraman V."/>
            <person name="Vinson J."/>
            <person name="Vo A."/>
            <person name="Wade C."/>
            <person name="Wang S."/>
            <person name="Wangchuk T."/>
            <person name="Wangdi T."/>
            <person name="Whittaker C."/>
            <person name="Wilkinson J."/>
            <person name="Wu Y."/>
            <person name="Wyman D."/>
            <person name="Yadav S."/>
            <person name="Yang S."/>
            <person name="Yang X."/>
            <person name="Yeager S."/>
            <person name="Yee E."/>
            <person name="Young G."/>
            <person name="Zainoun J."/>
            <person name="Zembeck L."/>
            <person name="Zimmer A."/>
            <person name="Zody M."/>
            <person name="Lander E."/>
        </authorList>
    </citation>
    <scope>NUCLEOTIDE SEQUENCE [LARGE SCALE GENOMIC DNA]</scope>
</reference>
<dbReference type="AlphaFoldDB" id="H2ZR26"/>
<evidence type="ECO:0000256" key="2">
    <source>
        <dbReference type="ARBA" id="ARBA00011975"/>
    </source>
</evidence>
<evidence type="ECO:0000256" key="4">
    <source>
        <dbReference type="ARBA" id="ARBA00022603"/>
    </source>
</evidence>
<proteinExistence type="inferred from homology"/>
<evidence type="ECO:0000256" key="11">
    <source>
        <dbReference type="PROSITE-ProRule" id="PRU01016"/>
    </source>
</evidence>
<dbReference type="PANTHER" id="PTHR23068">
    <property type="entry name" value="DNA CYTOSINE-5- -METHYLTRANSFERASE 3-RELATED"/>
    <property type="match status" value="1"/>
</dbReference>
<keyword evidence="5 11" id="KW-0808">Transferase</keyword>
<dbReference type="Pfam" id="PF00145">
    <property type="entry name" value="DNA_methylase"/>
    <property type="match status" value="1"/>
</dbReference>
<dbReference type="InterPro" id="IPR001525">
    <property type="entry name" value="C5_MeTfrase"/>
</dbReference>
<dbReference type="InterPro" id="IPR000313">
    <property type="entry name" value="PWWP_dom"/>
</dbReference>
<evidence type="ECO:0000313" key="15">
    <source>
        <dbReference type="Proteomes" id="UP000007875"/>
    </source>
</evidence>
<dbReference type="Gene3D" id="3.40.50.150">
    <property type="entry name" value="Vaccinia Virus protein VP39"/>
    <property type="match status" value="2"/>
</dbReference>
<evidence type="ECO:0000256" key="6">
    <source>
        <dbReference type="ARBA" id="ARBA00022691"/>
    </source>
</evidence>
<dbReference type="GO" id="GO:0032259">
    <property type="term" value="P:methylation"/>
    <property type="evidence" value="ECO:0007669"/>
    <property type="project" value="UniProtKB-KW"/>
</dbReference>
<dbReference type="CDD" id="cd05835">
    <property type="entry name" value="PWWP_DNMT3"/>
    <property type="match status" value="1"/>
</dbReference>
<dbReference type="PANTHER" id="PTHR23068:SF25">
    <property type="entry name" value="DNA (CYTOSINE-5)-METHYLTRANSFERASE DRM2"/>
    <property type="match status" value="1"/>
</dbReference>
<keyword evidence="9" id="KW-0862">Zinc</keyword>
<keyword evidence="6 11" id="KW-0949">S-adenosyl-L-methionine</keyword>
<name>H2ZR26_CIOSA</name>
<dbReference type="OMA" id="GRCATTE"/>
<keyword evidence="4 11" id="KW-0489">Methyltransferase</keyword>
<dbReference type="eggNOG" id="ENOG502QR6U">
    <property type="taxonomic scope" value="Eukaryota"/>
</dbReference>
<dbReference type="EC" id="2.1.1.37" evidence="2"/>
<dbReference type="HOGENOM" id="CLU_006958_9_1_1"/>
<dbReference type="InterPro" id="IPR049554">
    <property type="entry name" value="DNMT3_ADD_PHD"/>
</dbReference>
<dbReference type="SUPFAM" id="SSF53335">
    <property type="entry name" value="S-adenosyl-L-methionine-dependent methyltransferases"/>
    <property type="match status" value="1"/>
</dbReference>
<reference evidence="14" key="2">
    <citation type="submission" date="2025-08" db="UniProtKB">
        <authorList>
            <consortium name="Ensembl"/>
        </authorList>
    </citation>
    <scope>IDENTIFICATION</scope>
</reference>
<comment type="similarity">
    <text evidence="11">Belongs to the class I-like SAM-binding methyltransferase superfamily. C5-methyltransferase family.</text>
</comment>
<dbReference type="GO" id="GO:0005634">
    <property type="term" value="C:nucleus"/>
    <property type="evidence" value="ECO:0007669"/>
    <property type="project" value="UniProtKB-SubCell"/>
</dbReference>
<dbReference type="CDD" id="cd11725">
    <property type="entry name" value="ADDz_Dnmt3"/>
    <property type="match status" value="1"/>
</dbReference>
<dbReference type="SUPFAM" id="SSF63748">
    <property type="entry name" value="Tudor/PWWP/MBT"/>
    <property type="match status" value="1"/>
</dbReference>
<dbReference type="PROSITE" id="PS51679">
    <property type="entry name" value="SAM_MT_C5"/>
    <property type="match status" value="1"/>
</dbReference>
<dbReference type="PROSITE" id="PS00094">
    <property type="entry name" value="C5_MTASE_1"/>
    <property type="match status" value="1"/>
</dbReference>